<dbReference type="Proteomes" id="UP000022141">
    <property type="component" value="Unassembled WGS sequence"/>
</dbReference>
<dbReference type="STRING" id="1454004.AW11_02965"/>
<dbReference type="InterPro" id="IPR021390">
    <property type="entry name" value="DUF3025"/>
</dbReference>
<reference evidence="1" key="1">
    <citation type="submission" date="2014-02" db="EMBL/GenBank/DDBJ databases">
        <title>Expanding our view of genomic diversity in Candidatus Accumulibacter clades.</title>
        <authorList>
            <person name="Skennerton C.T."/>
            <person name="Barr J.J."/>
            <person name="Slater F.R."/>
            <person name="Bond P.L."/>
            <person name="Tyson G.W."/>
        </authorList>
    </citation>
    <scope>NUCLEOTIDE SEQUENCE [LARGE SCALE GENOMIC DNA]</scope>
</reference>
<proteinExistence type="predicted"/>
<sequence length="276" mass="31251">MRRRKPWRRRRSEPVSLSGWPSPGGLFAPLSPLVEGIPFAPDAASLELLCARLDLRTASGRRLSFIAPQGDGVDYEMRIWARGEVETRPANWHDFFNALVWLSFPLSKSALNARHVESMAVPRAQHSRGRDRDALTHFDECGVIVVSSDRSLLALLRSFQWKTLFWERRRDLARALRCFVFGHATYEQLLQPFRGLTAKAVLHEVSADWLHAPLREQLADVDRRLAGEVAAGLHVDPSAFHPLPLLGLPGVTAANESASYYDDAWQFRPGRTRRRV</sequence>
<evidence type="ECO:0000313" key="2">
    <source>
        <dbReference type="Proteomes" id="UP000022141"/>
    </source>
</evidence>
<keyword evidence="2" id="KW-1185">Reference proteome</keyword>
<dbReference type="AlphaFoldDB" id="A0A011QBS1"/>
<dbReference type="eggNOG" id="ENOG502ZBX5">
    <property type="taxonomic scope" value="Bacteria"/>
</dbReference>
<gene>
    <name evidence="1" type="ORF">AW11_02965</name>
</gene>
<name>A0A011QBS1_ACCRE</name>
<protein>
    <recommendedName>
        <fullName evidence="3">DUF3025 domain-containing protein</fullName>
    </recommendedName>
</protein>
<evidence type="ECO:0000313" key="1">
    <source>
        <dbReference type="EMBL" id="EXI86515.1"/>
    </source>
</evidence>
<dbReference type="EMBL" id="JEMY01000043">
    <property type="protein sequence ID" value="EXI86515.1"/>
    <property type="molecule type" value="Genomic_DNA"/>
</dbReference>
<dbReference type="Pfam" id="PF11227">
    <property type="entry name" value="DUF3025"/>
    <property type="match status" value="1"/>
</dbReference>
<accession>A0A011QBS1</accession>
<evidence type="ECO:0008006" key="3">
    <source>
        <dbReference type="Google" id="ProtNLM"/>
    </source>
</evidence>
<comment type="caution">
    <text evidence="1">The sequence shown here is derived from an EMBL/GenBank/DDBJ whole genome shotgun (WGS) entry which is preliminary data.</text>
</comment>
<dbReference type="PATRIC" id="fig|1454004.3.peg.3057"/>
<organism evidence="1 2">
    <name type="scientific">Accumulibacter regalis</name>
    <dbReference type="NCBI Taxonomy" id="522306"/>
    <lineage>
        <taxon>Bacteria</taxon>
        <taxon>Pseudomonadati</taxon>
        <taxon>Pseudomonadota</taxon>
        <taxon>Betaproteobacteria</taxon>
        <taxon>Candidatus Accumulibacter</taxon>
    </lineage>
</organism>